<protein>
    <submittedName>
        <fullName evidence="1">Uncharacterized protein</fullName>
    </submittedName>
</protein>
<evidence type="ECO:0000313" key="1">
    <source>
        <dbReference type="EMBL" id="OEU13652.1"/>
    </source>
</evidence>
<name>A0A1E7F650_9STRA</name>
<dbReference type="InParanoid" id="A0A1E7F650"/>
<sequence length="448" mass="50754">MKFVNGLTSNQAFVINIDHIFIELEKRNDVGRENNTIIGLHLISTPTRLEECLPPKFQKDVTDYFNQIKENSNNNKRYSKVIHLHQDIWNYKRKIVHHRLVAQLGLGLATSSTEQDGQEKERSTTRRIYARKTKVRHINATAAMEFLDTNHLWGTTKAKHNYGLFFAEKNKNTNDGDGEEEELVAVATFSTRRKIIRMGKPHRSHELLRFCSRRDSNVVGGISKLIKAFVTNQTPDDIVTLIDRDWGDGSGWQSIGFDTVATMDPIVMVVRPKNKSSHQDDEESCCPEPERRQLVGAGIQSTTNTSNIDNRGGKNNSTIIKNRDRMGLPIELLQELNSTDSTEAVLQKLSDYNYFPVYDTGVQRLMKLISYDDFDANKSNNNSTKMTTKTTTTTTTAAELLWQNSQPTYAKEYYSSNVGIAALLKNASMTPSCLPLMMVSDCTTTEQK</sequence>
<dbReference type="Proteomes" id="UP000095751">
    <property type="component" value="Unassembled WGS sequence"/>
</dbReference>
<organism evidence="1 2">
    <name type="scientific">Fragilariopsis cylindrus CCMP1102</name>
    <dbReference type="NCBI Taxonomy" id="635003"/>
    <lineage>
        <taxon>Eukaryota</taxon>
        <taxon>Sar</taxon>
        <taxon>Stramenopiles</taxon>
        <taxon>Ochrophyta</taxon>
        <taxon>Bacillariophyta</taxon>
        <taxon>Bacillariophyceae</taxon>
        <taxon>Bacillariophycidae</taxon>
        <taxon>Bacillariales</taxon>
        <taxon>Bacillariaceae</taxon>
        <taxon>Fragilariopsis</taxon>
    </lineage>
</organism>
<dbReference type="AlphaFoldDB" id="A0A1E7F650"/>
<proteinExistence type="predicted"/>
<dbReference type="OrthoDB" id="45724at2759"/>
<accession>A0A1E7F650</accession>
<evidence type="ECO:0000313" key="2">
    <source>
        <dbReference type="Proteomes" id="UP000095751"/>
    </source>
</evidence>
<dbReference type="EMBL" id="KV784361">
    <property type="protein sequence ID" value="OEU13652.1"/>
    <property type="molecule type" value="Genomic_DNA"/>
</dbReference>
<keyword evidence="2" id="KW-1185">Reference proteome</keyword>
<reference evidence="1 2" key="1">
    <citation type="submission" date="2016-09" db="EMBL/GenBank/DDBJ databases">
        <title>Extensive genetic diversity and differential bi-allelic expression allows diatom success in the polar Southern Ocean.</title>
        <authorList>
            <consortium name="DOE Joint Genome Institute"/>
            <person name="Mock T."/>
            <person name="Otillar R.P."/>
            <person name="Strauss J."/>
            <person name="Dupont C."/>
            <person name="Frickenhaus S."/>
            <person name="Maumus F."/>
            <person name="Mcmullan M."/>
            <person name="Sanges R."/>
            <person name="Schmutz J."/>
            <person name="Toseland A."/>
            <person name="Valas R."/>
            <person name="Veluchamy A."/>
            <person name="Ward B.J."/>
            <person name="Allen A."/>
            <person name="Barry K."/>
            <person name="Falciatore A."/>
            <person name="Ferrante M."/>
            <person name="Fortunato A.E."/>
            <person name="Gloeckner G."/>
            <person name="Gruber A."/>
            <person name="Hipkin R."/>
            <person name="Janech M."/>
            <person name="Kroth P."/>
            <person name="Leese F."/>
            <person name="Lindquist E."/>
            <person name="Lyon B.R."/>
            <person name="Martin J."/>
            <person name="Mayer C."/>
            <person name="Parker M."/>
            <person name="Quesneville H."/>
            <person name="Raymond J."/>
            <person name="Uhlig C."/>
            <person name="Valentin K.U."/>
            <person name="Worden A.Z."/>
            <person name="Armbrust E.V."/>
            <person name="Bowler C."/>
            <person name="Green B."/>
            <person name="Moulton V."/>
            <person name="Van Oosterhout C."/>
            <person name="Grigoriev I."/>
        </authorList>
    </citation>
    <scope>NUCLEOTIDE SEQUENCE [LARGE SCALE GENOMIC DNA]</scope>
    <source>
        <strain evidence="1 2">CCMP1102</strain>
    </source>
</reference>
<gene>
    <name evidence="1" type="ORF">FRACYDRAFT_241995</name>
</gene>
<dbReference type="KEGG" id="fcy:FRACYDRAFT_241995"/>